<dbReference type="AlphaFoldDB" id="A0A845MNG5"/>
<dbReference type="InterPro" id="IPR003115">
    <property type="entry name" value="ParB_N"/>
</dbReference>
<feature type="region of interest" description="Disordered" evidence="6">
    <location>
        <begin position="416"/>
        <end position="456"/>
    </location>
</feature>
<dbReference type="PRINTS" id="PR00508">
    <property type="entry name" value="S21N4MTFRASE"/>
</dbReference>
<dbReference type="SMART" id="SM00470">
    <property type="entry name" value="ParB"/>
    <property type="match status" value="1"/>
</dbReference>
<dbReference type="GO" id="GO:0009007">
    <property type="term" value="F:site-specific DNA-methyltransferase (adenine-specific) activity"/>
    <property type="evidence" value="ECO:0007669"/>
    <property type="project" value="UniProtKB-EC"/>
</dbReference>
<keyword evidence="4" id="KW-0808">Transferase</keyword>
<protein>
    <recommendedName>
        <fullName evidence="2">site-specific DNA-methyltransferase (adenine-specific)</fullName>
        <ecNumber evidence="2">2.1.1.72</ecNumber>
    </recommendedName>
</protein>
<keyword evidence="9" id="KW-1185">Reference proteome</keyword>
<dbReference type="InterPro" id="IPR036086">
    <property type="entry name" value="ParB/Sulfiredoxin_sf"/>
</dbReference>
<dbReference type="Gene3D" id="3.40.50.150">
    <property type="entry name" value="Vaccinia Virus protein VP39"/>
    <property type="match status" value="1"/>
</dbReference>
<dbReference type="InterPro" id="IPR029063">
    <property type="entry name" value="SAM-dependent_MTases_sf"/>
</dbReference>
<dbReference type="OrthoDB" id="7806498at2"/>
<dbReference type="GO" id="GO:0008170">
    <property type="term" value="F:N-methyltransferase activity"/>
    <property type="evidence" value="ECO:0007669"/>
    <property type="project" value="InterPro"/>
</dbReference>
<evidence type="ECO:0000256" key="5">
    <source>
        <dbReference type="ARBA" id="ARBA00047942"/>
    </source>
</evidence>
<dbReference type="CDD" id="cd16403">
    <property type="entry name" value="ParB_N_like_MT"/>
    <property type="match status" value="1"/>
</dbReference>
<dbReference type="GO" id="GO:0007059">
    <property type="term" value="P:chromosome segregation"/>
    <property type="evidence" value="ECO:0007669"/>
    <property type="project" value="TreeGrafter"/>
</dbReference>
<dbReference type="RefSeq" id="WP_161340779.1">
    <property type="nucleotide sequence ID" value="NZ_JBHSDG010000003.1"/>
</dbReference>
<evidence type="ECO:0000256" key="3">
    <source>
        <dbReference type="ARBA" id="ARBA00022603"/>
    </source>
</evidence>
<evidence type="ECO:0000256" key="1">
    <source>
        <dbReference type="ARBA" id="ARBA00006594"/>
    </source>
</evidence>
<comment type="caution">
    <text evidence="8">The sequence shown here is derived from an EMBL/GenBank/DDBJ whole genome shotgun (WGS) entry which is preliminary data.</text>
</comment>
<evidence type="ECO:0000256" key="6">
    <source>
        <dbReference type="SAM" id="MobiDB-lite"/>
    </source>
</evidence>
<dbReference type="Pfam" id="PF02195">
    <property type="entry name" value="ParB_N"/>
    <property type="match status" value="1"/>
</dbReference>
<proteinExistence type="inferred from homology"/>
<accession>A0A845MNG5</accession>
<evidence type="ECO:0000313" key="8">
    <source>
        <dbReference type="EMBL" id="MZR24336.1"/>
    </source>
</evidence>
<evidence type="ECO:0000256" key="4">
    <source>
        <dbReference type="ARBA" id="ARBA00022679"/>
    </source>
</evidence>
<comment type="catalytic activity">
    <reaction evidence="5">
        <text>a 2'-deoxyadenosine in DNA + S-adenosyl-L-methionine = an N(6)-methyl-2'-deoxyadenosine in DNA + S-adenosyl-L-homocysteine + H(+)</text>
        <dbReference type="Rhea" id="RHEA:15197"/>
        <dbReference type="Rhea" id="RHEA-COMP:12418"/>
        <dbReference type="Rhea" id="RHEA-COMP:12419"/>
        <dbReference type="ChEBI" id="CHEBI:15378"/>
        <dbReference type="ChEBI" id="CHEBI:57856"/>
        <dbReference type="ChEBI" id="CHEBI:59789"/>
        <dbReference type="ChEBI" id="CHEBI:90615"/>
        <dbReference type="ChEBI" id="CHEBI:90616"/>
        <dbReference type="EC" id="2.1.1.72"/>
    </reaction>
</comment>
<gene>
    <name evidence="8" type="ORF">GQF03_18530</name>
</gene>
<dbReference type="GO" id="GO:0045881">
    <property type="term" value="P:positive regulation of sporulation resulting in formation of a cellular spore"/>
    <property type="evidence" value="ECO:0007669"/>
    <property type="project" value="TreeGrafter"/>
</dbReference>
<dbReference type="PROSITE" id="PS00092">
    <property type="entry name" value="N6_MTASE"/>
    <property type="match status" value="1"/>
</dbReference>
<dbReference type="PANTHER" id="PTHR33375">
    <property type="entry name" value="CHROMOSOME-PARTITIONING PROTEIN PARB-RELATED"/>
    <property type="match status" value="1"/>
</dbReference>
<dbReference type="PANTHER" id="PTHR33375:SF1">
    <property type="entry name" value="CHROMOSOME-PARTITIONING PROTEIN PARB-RELATED"/>
    <property type="match status" value="1"/>
</dbReference>
<dbReference type="InterPro" id="IPR043736">
    <property type="entry name" value="DUF5681"/>
</dbReference>
<dbReference type="Pfam" id="PF18932">
    <property type="entry name" value="DUF5681"/>
    <property type="match status" value="1"/>
</dbReference>
<evidence type="ECO:0000313" key="9">
    <source>
        <dbReference type="Proteomes" id="UP000445696"/>
    </source>
</evidence>
<dbReference type="GO" id="GO:0005694">
    <property type="term" value="C:chromosome"/>
    <property type="evidence" value="ECO:0007669"/>
    <property type="project" value="TreeGrafter"/>
</dbReference>
<dbReference type="SUPFAM" id="SSF110849">
    <property type="entry name" value="ParB/Sulfiredoxin"/>
    <property type="match status" value="1"/>
</dbReference>
<dbReference type="GO" id="GO:0003677">
    <property type="term" value="F:DNA binding"/>
    <property type="evidence" value="ECO:0007669"/>
    <property type="project" value="InterPro"/>
</dbReference>
<keyword evidence="3" id="KW-0489">Methyltransferase</keyword>
<name>A0A845MNG5_9PROT</name>
<reference evidence="8 9" key="1">
    <citation type="journal article" date="2014" name="Int. J. Syst. Evol. Microbiol.">
        <title>Sneathiella chungangensis sp. nov., isolated from a marine sand, and emended description of the genus Sneathiella.</title>
        <authorList>
            <person name="Siamphan C."/>
            <person name="Kim H."/>
            <person name="Lee J.S."/>
            <person name="Kim W."/>
        </authorList>
    </citation>
    <scope>NUCLEOTIDE SEQUENCE [LARGE SCALE GENOMIC DNA]</scope>
    <source>
        <strain evidence="8 9">KCTC 32476</strain>
    </source>
</reference>
<feature type="compositionally biased region" description="Basic and acidic residues" evidence="6">
    <location>
        <begin position="416"/>
        <end position="430"/>
    </location>
</feature>
<comment type="similarity">
    <text evidence="1">Belongs to the N(4)/N(6)-methyltransferase family.</text>
</comment>
<dbReference type="InterPro" id="IPR050336">
    <property type="entry name" value="Chromosome_partition/occlusion"/>
</dbReference>
<evidence type="ECO:0000259" key="7">
    <source>
        <dbReference type="SMART" id="SM00470"/>
    </source>
</evidence>
<dbReference type="InterPro" id="IPR002941">
    <property type="entry name" value="DNA_methylase_N4/N6"/>
</dbReference>
<dbReference type="EMBL" id="WTVA01000015">
    <property type="protein sequence ID" value="MZR24336.1"/>
    <property type="molecule type" value="Genomic_DNA"/>
</dbReference>
<sequence length="614" mass="68249">MNEGPDIKNQLSVTYLRLSDLVPDPRNARTHSKKQIEQIRASIEEFGFTNPILADPQGNLIAGHGRLLAAKAMGLNEVPVITLTGLTETQKRALRLADNKIALNAGWDLEVLKLELSELATLDVDMDVTLTGFSTGEIDVILDGQDDPDDEVIPAVPETPRTKARDIWILGDHRIGCGDGREPAFLKRVVGTDAQVDAAFLDPPYNVRISGHANTGDRHREFAMASGEMSETEFRTFLKETLGACATVSRDGAVHFVCMDWRHMEDVTAVAHDIYGAFLNLCIWNKSNAGMGSLYRSKHELIFVYRVGEAAHLNMVELGKHGRNRTNVWDYASVNSFRGSRREDLVLHPTVKPTGLVTDAIKDITRHGDLVLDIFLGSGTTLIAAERAGRRFRGVEIDPAYVDVALERWSALSGKEPRLEEREEMTDKPTRGNPPVSGRFKKGQSGNLKGRPKSKVETSKTSAVEVILDKTLTVMRGGVPREITMEEALQQHTLQQALEGNRSAQREVLKWIAKRDKYFAAENQRKSPQVVTSRITTDPANADDALLLLEITALDPRRQDIKADRPQMLLEPWAVQAALSRRRGGQKLIETEVADIRRCTRDPDSLNWPRGTDV</sequence>
<dbReference type="Proteomes" id="UP000445696">
    <property type="component" value="Unassembled WGS sequence"/>
</dbReference>
<feature type="domain" description="ParB-like N-terminal" evidence="7">
    <location>
        <begin position="14"/>
        <end position="100"/>
    </location>
</feature>
<evidence type="ECO:0000256" key="2">
    <source>
        <dbReference type="ARBA" id="ARBA00011900"/>
    </source>
</evidence>
<dbReference type="Pfam" id="PF01555">
    <property type="entry name" value="N6_N4_Mtase"/>
    <property type="match status" value="1"/>
</dbReference>
<organism evidence="8 9">
    <name type="scientific">Sneathiella chungangensis</name>
    <dbReference type="NCBI Taxonomy" id="1418234"/>
    <lineage>
        <taxon>Bacteria</taxon>
        <taxon>Pseudomonadati</taxon>
        <taxon>Pseudomonadota</taxon>
        <taxon>Alphaproteobacteria</taxon>
        <taxon>Sneathiellales</taxon>
        <taxon>Sneathiellaceae</taxon>
        <taxon>Sneathiella</taxon>
    </lineage>
</organism>
<dbReference type="InterPro" id="IPR001091">
    <property type="entry name" value="RM_Methyltransferase"/>
</dbReference>
<dbReference type="EC" id="2.1.1.72" evidence="2"/>
<dbReference type="Gene3D" id="3.90.1530.10">
    <property type="entry name" value="Conserved hypothetical protein from pyrococcus furiosus pfu- 392566-001, ParB domain"/>
    <property type="match status" value="1"/>
</dbReference>
<dbReference type="InterPro" id="IPR002052">
    <property type="entry name" value="DNA_methylase_N6_adenine_CS"/>
</dbReference>
<dbReference type="GO" id="GO:0032259">
    <property type="term" value="P:methylation"/>
    <property type="evidence" value="ECO:0007669"/>
    <property type="project" value="UniProtKB-KW"/>
</dbReference>
<dbReference type="SUPFAM" id="SSF53335">
    <property type="entry name" value="S-adenosyl-L-methionine-dependent methyltransferases"/>
    <property type="match status" value="1"/>
</dbReference>